<dbReference type="RefSeq" id="WP_255924958.1">
    <property type="nucleotide sequence ID" value="NZ_JANFNH010000001.1"/>
</dbReference>
<reference evidence="6 7" key="1">
    <citation type="submission" date="2022-06" db="EMBL/GenBank/DDBJ databases">
        <title>Draft genome sequence of type strain Streptomyces rubrisoli DSM 42083.</title>
        <authorList>
            <person name="Duangmal K."/>
            <person name="Klaysubun C."/>
        </authorList>
    </citation>
    <scope>NUCLEOTIDE SEQUENCE [LARGE SCALE GENOMIC DNA]</scope>
    <source>
        <strain evidence="6 7">DSM 42083</strain>
    </source>
</reference>
<keyword evidence="2" id="KW-0238">DNA-binding</keyword>
<dbReference type="InterPro" id="IPR018062">
    <property type="entry name" value="HTH_AraC-typ_CS"/>
</dbReference>
<dbReference type="SMART" id="SM00342">
    <property type="entry name" value="HTH_ARAC"/>
    <property type="match status" value="1"/>
</dbReference>
<dbReference type="EMBL" id="JANFNH010000001">
    <property type="protein sequence ID" value="MCQ4041024.1"/>
    <property type="molecule type" value="Genomic_DNA"/>
</dbReference>
<evidence type="ECO:0000313" key="7">
    <source>
        <dbReference type="Proteomes" id="UP001206206"/>
    </source>
</evidence>
<dbReference type="Gene3D" id="1.10.10.60">
    <property type="entry name" value="Homeodomain-like"/>
    <property type="match status" value="1"/>
</dbReference>
<dbReference type="InterPro" id="IPR011051">
    <property type="entry name" value="RmlC_Cupin_sf"/>
</dbReference>
<accession>A0ABT1P6M8</accession>
<keyword evidence="1" id="KW-0805">Transcription regulation</keyword>
<feature type="region of interest" description="Disordered" evidence="4">
    <location>
        <begin position="250"/>
        <end position="288"/>
    </location>
</feature>
<dbReference type="InterPro" id="IPR014710">
    <property type="entry name" value="RmlC-like_jellyroll"/>
</dbReference>
<dbReference type="InterPro" id="IPR018060">
    <property type="entry name" value="HTH_AraC"/>
</dbReference>
<evidence type="ECO:0000259" key="5">
    <source>
        <dbReference type="PROSITE" id="PS01124"/>
    </source>
</evidence>
<dbReference type="PROSITE" id="PS01124">
    <property type="entry name" value="HTH_ARAC_FAMILY_2"/>
    <property type="match status" value="1"/>
</dbReference>
<dbReference type="InterPro" id="IPR009057">
    <property type="entry name" value="Homeodomain-like_sf"/>
</dbReference>
<dbReference type="PANTHER" id="PTHR11019:SF199">
    <property type="entry name" value="HTH-TYPE TRANSCRIPTIONAL REGULATOR NIMR"/>
    <property type="match status" value="1"/>
</dbReference>
<dbReference type="PANTHER" id="PTHR11019">
    <property type="entry name" value="HTH-TYPE TRANSCRIPTIONAL REGULATOR NIMR"/>
    <property type="match status" value="1"/>
</dbReference>
<dbReference type="PROSITE" id="PS00041">
    <property type="entry name" value="HTH_ARAC_FAMILY_1"/>
    <property type="match status" value="1"/>
</dbReference>
<dbReference type="Gene3D" id="2.60.120.10">
    <property type="entry name" value="Jelly Rolls"/>
    <property type="match status" value="1"/>
</dbReference>
<dbReference type="CDD" id="cd06124">
    <property type="entry name" value="cupin_NimR-like_N"/>
    <property type="match status" value="1"/>
</dbReference>
<keyword evidence="7" id="KW-1185">Reference proteome</keyword>
<evidence type="ECO:0000256" key="3">
    <source>
        <dbReference type="ARBA" id="ARBA00023163"/>
    </source>
</evidence>
<keyword evidence="3" id="KW-0804">Transcription</keyword>
<dbReference type="Pfam" id="PF12833">
    <property type="entry name" value="HTH_18"/>
    <property type="match status" value="1"/>
</dbReference>
<sequence>MSRSGHPAAADTVEDSAAIVVRTVNMAPRSFFPVHTHDEHQLAWARSGVLVVTTRGGEWILPPSRALWIPAGAPHQTAASGSATTLRSLYLEPRRAMPDWPDPQPVAVSPLVAALIDHLADAVLDPPRRARAQAVLIDTLEPVPATTITVPMPKDSRALAVARALVADPSDPRNLDQWGRHVGASARTLARAFVADTGIPFARWRTAVRLRAALTRLSEGEPVVTVARRVGYATPSAFVAAFVRETGITPGSYFRSGPGPGGRGDVTRRERPGPAAAGERGRRSPRTR</sequence>
<feature type="domain" description="HTH araC/xylS-type" evidence="5">
    <location>
        <begin position="159"/>
        <end position="256"/>
    </location>
</feature>
<dbReference type="Pfam" id="PF02311">
    <property type="entry name" value="AraC_binding"/>
    <property type="match status" value="1"/>
</dbReference>
<proteinExistence type="predicted"/>
<dbReference type="Proteomes" id="UP001206206">
    <property type="component" value="Unassembled WGS sequence"/>
</dbReference>
<organism evidence="6 7">
    <name type="scientific">Streptantibioticus rubrisoli</name>
    <dbReference type="NCBI Taxonomy" id="1387313"/>
    <lineage>
        <taxon>Bacteria</taxon>
        <taxon>Bacillati</taxon>
        <taxon>Actinomycetota</taxon>
        <taxon>Actinomycetes</taxon>
        <taxon>Kitasatosporales</taxon>
        <taxon>Streptomycetaceae</taxon>
        <taxon>Streptantibioticus</taxon>
    </lineage>
</organism>
<protein>
    <submittedName>
        <fullName evidence="6">Helix-turn-helix transcriptional regulator</fullName>
    </submittedName>
</protein>
<evidence type="ECO:0000256" key="4">
    <source>
        <dbReference type="SAM" id="MobiDB-lite"/>
    </source>
</evidence>
<evidence type="ECO:0000256" key="2">
    <source>
        <dbReference type="ARBA" id="ARBA00023125"/>
    </source>
</evidence>
<dbReference type="SUPFAM" id="SSF51182">
    <property type="entry name" value="RmlC-like cupins"/>
    <property type="match status" value="1"/>
</dbReference>
<evidence type="ECO:0000313" key="6">
    <source>
        <dbReference type="EMBL" id="MCQ4041024.1"/>
    </source>
</evidence>
<name>A0ABT1P6M8_9ACTN</name>
<dbReference type="SUPFAM" id="SSF46689">
    <property type="entry name" value="Homeodomain-like"/>
    <property type="match status" value="1"/>
</dbReference>
<comment type="caution">
    <text evidence="6">The sequence shown here is derived from an EMBL/GenBank/DDBJ whole genome shotgun (WGS) entry which is preliminary data.</text>
</comment>
<gene>
    <name evidence="6" type="ORF">NON19_03030</name>
</gene>
<dbReference type="InterPro" id="IPR003313">
    <property type="entry name" value="AraC-bd"/>
</dbReference>
<evidence type="ECO:0000256" key="1">
    <source>
        <dbReference type="ARBA" id="ARBA00023015"/>
    </source>
</evidence>